<proteinExistence type="predicted"/>
<gene>
    <name evidence="2" type="ORF">P280DRAFT_508866</name>
</gene>
<name>A0A6A6RTT9_9PLEO</name>
<protein>
    <submittedName>
        <fullName evidence="2">Uncharacterized protein</fullName>
    </submittedName>
</protein>
<keyword evidence="3" id="KW-1185">Reference proteome</keyword>
<feature type="chain" id="PRO_5025392431" evidence="1">
    <location>
        <begin position="18"/>
        <end position="138"/>
    </location>
</feature>
<dbReference type="OrthoDB" id="3780398at2759"/>
<evidence type="ECO:0000256" key="1">
    <source>
        <dbReference type="SAM" id="SignalP"/>
    </source>
</evidence>
<dbReference type="AlphaFoldDB" id="A0A6A6RTT9"/>
<organism evidence="2 3">
    <name type="scientific">Massarina eburnea CBS 473.64</name>
    <dbReference type="NCBI Taxonomy" id="1395130"/>
    <lineage>
        <taxon>Eukaryota</taxon>
        <taxon>Fungi</taxon>
        <taxon>Dikarya</taxon>
        <taxon>Ascomycota</taxon>
        <taxon>Pezizomycotina</taxon>
        <taxon>Dothideomycetes</taxon>
        <taxon>Pleosporomycetidae</taxon>
        <taxon>Pleosporales</taxon>
        <taxon>Massarineae</taxon>
        <taxon>Massarinaceae</taxon>
        <taxon>Massarina</taxon>
    </lineage>
</organism>
<reference evidence="2" key="1">
    <citation type="journal article" date="2020" name="Stud. Mycol.">
        <title>101 Dothideomycetes genomes: a test case for predicting lifestyles and emergence of pathogens.</title>
        <authorList>
            <person name="Haridas S."/>
            <person name="Albert R."/>
            <person name="Binder M."/>
            <person name="Bloem J."/>
            <person name="Labutti K."/>
            <person name="Salamov A."/>
            <person name="Andreopoulos B."/>
            <person name="Baker S."/>
            <person name="Barry K."/>
            <person name="Bills G."/>
            <person name="Bluhm B."/>
            <person name="Cannon C."/>
            <person name="Castanera R."/>
            <person name="Culley D."/>
            <person name="Daum C."/>
            <person name="Ezra D."/>
            <person name="Gonzalez J."/>
            <person name="Henrissat B."/>
            <person name="Kuo A."/>
            <person name="Liang C."/>
            <person name="Lipzen A."/>
            <person name="Lutzoni F."/>
            <person name="Magnuson J."/>
            <person name="Mondo S."/>
            <person name="Nolan M."/>
            <person name="Ohm R."/>
            <person name="Pangilinan J."/>
            <person name="Park H.-J."/>
            <person name="Ramirez L."/>
            <person name="Alfaro M."/>
            <person name="Sun H."/>
            <person name="Tritt A."/>
            <person name="Yoshinaga Y."/>
            <person name="Zwiers L.-H."/>
            <person name="Turgeon B."/>
            <person name="Goodwin S."/>
            <person name="Spatafora J."/>
            <person name="Crous P."/>
            <person name="Grigoriev I."/>
        </authorList>
    </citation>
    <scope>NUCLEOTIDE SEQUENCE</scope>
    <source>
        <strain evidence="2">CBS 473.64</strain>
    </source>
</reference>
<accession>A0A6A6RTT9</accession>
<evidence type="ECO:0000313" key="2">
    <source>
        <dbReference type="EMBL" id="KAF2638607.1"/>
    </source>
</evidence>
<dbReference type="EMBL" id="MU006789">
    <property type="protein sequence ID" value="KAF2638607.1"/>
    <property type="molecule type" value="Genomic_DNA"/>
</dbReference>
<sequence>MQFSITTVLAFTGLAVALPSNPLFSRDNTCFDGKTPACLRFEIETSLANQAITSVCSQVPTCVSGTTYTAVQGKIPGYTATLTLGNQCAGVTEWSLDACTQLFWDVLDAACGHTDGVFHTGYVRSACDDTFVSFNLGG</sequence>
<feature type="signal peptide" evidence="1">
    <location>
        <begin position="1"/>
        <end position="17"/>
    </location>
</feature>
<dbReference type="Proteomes" id="UP000799753">
    <property type="component" value="Unassembled WGS sequence"/>
</dbReference>
<keyword evidence="1" id="KW-0732">Signal</keyword>
<evidence type="ECO:0000313" key="3">
    <source>
        <dbReference type="Proteomes" id="UP000799753"/>
    </source>
</evidence>